<evidence type="ECO:0000256" key="3">
    <source>
        <dbReference type="SAM" id="MobiDB-lite"/>
    </source>
</evidence>
<dbReference type="InterPro" id="IPR043502">
    <property type="entry name" value="DNA/RNA_pol_sf"/>
</dbReference>
<dbReference type="Pfam" id="PF00665">
    <property type="entry name" value="rve"/>
    <property type="match status" value="1"/>
</dbReference>
<dbReference type="SUPFAM" id="SSF56672">
    <property type="entry name" value="DNA/RNA polymerases"/>
    <property type="match status" value="1"/>
</dbReference>
<dbReference type="Pfam" id="PF17921">
    <property type="entry name" value="Integrase_H2C2"/>
    <property type="match status" value="1"/>
</dbReference>
<keyword evidence="2" id="KW-0862">Zinc</keyword>
<dbReference type="Proteomes" id="UP000694865">
    <property type="component" value="Unplaced"/>
</dbReference>
<gene>
    <name evidence="8" type="primary">LOC100370395</name>
</gene>
<dbReference type="PANTHER" id="PTHR37984:SF5">
    <property type="entry name" value="PROTEIN NYNRIN-LIKE"/>
    <property type="match status" value="1"/>
</dbReference>
<dbReference type="SMART" id="SM00343">
    <property type="entry name" value="ZnF_C2HC"/>
    <property type="match status" value="1"/>
</dbReference>
<dbReference type="InterPro" id="IPR043128">
    <property type="entry name" value="Rev_trsase/Diguanyl_cyclase"/>
</dbReference>
<dbReference type="GeneID" id="100370395"/>
<dbReference type="Gene3D" id="1.10.340.70">
    <property type="match status" value="1"/>
</dbReference>
<dbReference type="InterPro" id="IPR050951">
    <property type="entry name" value="Retrovirus_Pol_polyprotein"/>
</dbReference>
<dbReference type="Gene3D" id="1.10.4020.10">
    <property type="entry name" value="DNA breaking-rejoining enzymes"/>
    <property type="match status" value="1"/>
</dbReference>
<dbReference type="CDD" id="cd01647">
    <property type="entry name" value="RT_LTR"/>
    <property type="match status" value="1"/>
</dbReference>
<dbReference type="SUPFAM" id="SSF47353">
    <property type="entry name" value="Retrovirus capsid dimerization domain-like"/>
    <property type="match status" value="1"/>
</dbReference>
<name>A0ABM0LYY5_SACKO</name>
<dbReference type="PROSITE" id="PS50878">
    <property type="entry name" value="RT_POL"/>
    <property type="match status" value="1"/>
</dbReference>
<feature type="domain" description="Integrase catalytic" evidence="6">
    <location>
        <begin position="717"/>
        <end position="881"/>
    </location>
</feature>
<feature type="domain" description="CCHC-type" evidence="4">
    <location>
        <begin position="313"/>
        <end position="326"/>
    </location>
</feature>
<dbReference type="SUPFAM" id="SSF53098">
    <property type="entry name" value="Ribonuclease H-like"/>
    <property type="match status" value="1"/>
</dbReference>
<dbReference type="PROSITE" id="PS50158">
    <property type="entry name" value="ZF_CCHC"/>
    <property type="match status" value="1"/>
</dbReference>
<dbReference type="Gene3D" id="3.30.70.270">
    <property type="match status" value="2"/>
</dbReference>
<dbReference type="Pfam" id="PF00078">
    <property type="entry name" value="RVT_1"/>
    <property type="match status" value="1"/>
</dbReference>
<dbReference type="InterPro" id="IPR036397">
    <property type="entry name" value="RNaseH_sf"/>
</dbReference>
<dbReference type="InterPro" id="IPR038269">
    <property type="entry name" value="SCAN_sf"/>
</dbReference>
<proteinExistence type="predicted"/>
<protein>
    <submittedName>
        <fullName evidence="8">Uncharacterized protein LOC100370395</fullName>
    </submittedName>
</protein>
<feature type="domain" description="Reverse transcriptase" evidence="5">
    <location>
        <begin position="1139"/>
        <end position="1317"/>
    </location>
</feature>
<organism evidence="7 8">
    <name type="scientific">Saccoglossus kowalevskii</name>
    <name type="common">Acorn worm</name>
    <dbReference type="NCBI Taxonomy" id="10224"/>
    <lineage>
        <taxon>Eukaryota</taxon>
        <taxon>Metazoa</taxon>
        <taxon>Hemichordata</taxon>
        <taxon>Enteropneusta</taxon>
        <taxon>Harrimaniidae</taxon>
        <taxon>Saccoglossus</taxon>
    </lineage>
</organism>
<feature type="non-terminal residue" evidence="8">
    <location>
        <position position="1449"/>
    </location>
</feature>
<dbReference type="InterPro" id="IPR041588">
    <property type="entry name" value="Integrase_H2C2"/>
</dbReference>
<dbReference type="InterPro" id="IPR001878">
    <property type="entry name" value="Znf_CCHC"/>
</dbReference>
<keyword evidence="7" id="KW-1185">Reference proteome</keyword>
<dbReference type="PANTHER" id="PTHR37984">
    <property type="entry name" value="PROTEIN CBG26694"/>
    <property type="match status" value="1"/>
</dbReference>
<dbReference type="Pfam" id="PF22938">
    <property type="entry name" value="Integrase_p58_C"/>
    <property type="match status" value="1"/>
</dbReference>
<accession>A0ABM0LYY5</accession>
<dbReference type="InterPro" id="IPR041577">
    <property type="entry name" value="RT_RNaseH_2"/>
</dbReference>
<sequence length="1449" mass="163408">MATNVITTPTGRGRILSPSFRDIAPSTVGEIRQQGEELGYQGADLDKYVRSTFKQMQDQERTERLAERESQARLVEKELELTRLKMEMFKTGQSTSESKTSPFSIKIKAPPDFVQGDDMDVYIRRFEIFANNCQWSQDVWGVAFSGQLSGKALAIYNALDVEQTKDWASVKCAMLKAYNLTEEGYREKFRQSRPAKFETATQFVVRLKHYLARWVELSGIENTAEVLIDLIAQEQYLSTCSYEVVMHVREHACNTVGEMATCVDRRDESRHYTGMNHKTPRVEKPSKNTSQLPSRAQGLEATGGQQSKCKPVCHRCGKLGHMKTKCWSTRDAKGNILTVGACMNTRSVLNASSDKSTVANRASTSVLITESKQMQMTKIGDKVLPVPAMMGIGISEVAETISMPIAVGTVNGHKVSVLRDTGCSGVTVRTSLVHPSQMSDEEGTCILIDGSRIRTGIAELEVQTPYYTGPVRALCFKSPIWDLVIGNIEGAREPFNPDLGQDGGRSNMVNNRYLYRGTPCNETVSELQRHNKAGRQFHAPIRPGFQEKSNSIDAVQGVVTRSQFWGGDKLKAPLKVLTRPNNTLVTTEELKAAQKRDPTLKRARELATKGVEINTGTSNICRFLFKKGLLYRHFHSPSLEFGRTFKQLVVPSAFRLEVMKLGHDSILAGHLGTQKTINKIFTQFYWPAMHEQIKRYCRSCDICQRTIPKGKIGKVPLGTMPLIDVPFKRVAMDLVGPIKPATTKGHQYILTVVDYATRYPEATPLKRISTEVVAEALFTIYCRVGFPEQVLTDQGTQFVSDVMREVSRLLSIKQLTTTPYHPQCNGLVERFNATLKGMLKRMCSERPKDWDRYIAPLLFAYREAPQASLGFSPFKLLYGRTVRGPMTILRELWTGEATSPEVLNTYEYVLNLRNRLETTCQIAQQELTKSSERYRSHFDKKTKPRKFEVGDQVLLLLPTSADKLRMQWQGPYKIKERVGQVDYRIDKNGKLKLYHINMLKKYEERRSFDNCEKDSITHSEVGTAGLLTCVSTGMVVTPPDDQREDGPECRSPDIIEFVPLLGEETIEDVHLGPDLLESQVMEIKLILRKFTKTLTDLPGQSKVGCHDIKLTTDQPIKCKAYANPFATQKLVIKEVEDMLKMGIIELSDSPYAAPIVLIKKKDGKIRFCTDFRRLNQITVFDAEPMPNPEELFSNLAEGRYLTKLDLTKGFWQIPLTPGSKPKTAFLTPLGLFQYRVMPFGLVNSPSTFSRMMRVILGGMHGKVVNLVDDILIYNKLWEDHVCTLVEVLQRLQEAGLTVKPSTCYIGFSQLEFVGHVVGHGELRTMPSKINAMQNARRPETVTQVRALLGYAGYYRKFVPNFTAIAAPLYDLTRKGLPKKVIWEKVHQLAFEQLKHALSNPPILKLPDFNRTFVLRTDAVEVVLGAVLLQYYDEVAFPVAFASRKLTKAE</sequence>
<evidence type="ECO:0000256" key="2">
    <source>
        <dbReference type="PROSITE-ProRule" id="PRU00047"/>
    </source>
</evidence>
<dbReference type="PROSITE" id="PS50994">
    <property type="entry name" value="INTEGRASE"/>
    <property type="match status" value="1"/>
</dbReference>
<dbReference type="InterPro" id="IPR000477">
    <property type="entry name" value="RT_dom"/>
</dbReference>
<dbReference type="InterPro" id="IPR054465">
    <property type="entry name" value="Integrase_p58-like_C"/>
</dbReference>
<reference evidence="8" key="1">
    <citation type="submission" date="2025-08" db="UniProtKB">
        <authorList>
            <consortium name="RefSeq"/>
        </authorList>
    </citation>
    <scope>IDENTIFICATION</scope>
    <source>
        <tissue evidence="8">Testes</tissue>
    </source>
</reference>
<evidence type="ECO:0000313" key="7">
    <source>
        <dbReference type="Proteomes" id="UP000694865"/>
    </source>
</evidence>
<evidence type="ECO:0000259" key="5">
    <source>
        <dbReference type="PROSITE" id="PS50878"/>
    </source>
</evidence>
<feature type="region of interest" description="Disordered" evidence="3">
    <location>
        <begin position="271"/>
        <end position="301"/>
    </location>
</feature>
<dbReference type="InterPro" id="IPR001584">
    <property type="entry name" value="Integrase_cat-core"/>
</dbReference>
<keyword evidence="1" id="KW-0511">Multifunctional enzyme</keyword>
<evidence type="ECO:0000256" key="1">
    <source>
        <dbReference type="ARBA" id="ARBA00023268"/>
    </source>
</evidence>
<dbReference type="RefSeq" id="XP_006812976.1">
    <property type="nucleotide sequence ID" value="XM_006812913.1"/>
</dbReference>
<dbReference type="InterPro" id="IPR012337">
    <property type="entry name" value="RNaseH-like_sf"/>
</dbReference>
<evidence type="ECO:0000259" key="6">
    <source>
        <dbReference type="PROSITE" id="PS50994"/>
    </source>
</evidence>
<keyword evidence="2" id="KW-0479">Metal-binding</keyword>
<evidence type="ECO:0000259" key="4">
    <source>
        <dbReference type="PROSITE" id="PS50158"/>
    </source>
</evidence>
<keyword evidence="2" id="KW-0863">Zinc-finger</keyword>
<dbReference type="Gene3D" id="3.30.420.10">
    <property type="entry name" value="Ribonuclease H-like superfamily/Ribonuclease H"/>
    <property type="match status" value="1"/>
</dbReference>
<dbReference type="Pfam" id="PF17919">
    <property type="entry name" value="RT_RNaseH_2"/>
    <property type="match status" value="1"/>
</dbReference>
<evidence type="ECO:0000313" key="8">
    <source>
        <dbReference type="RefSeq" id="XP_006812976.1"/>
    </source>
</evidence>
<dbReference type="Gene3D" id="3.10.10.10">
    <property type="entry name" value="HIV Type 1 Reverse Transcriptase, subunit A, domain 1"/>
    <property type="match status" value="1"/>
</dbReference>